<keyword evidence="7" id="KW-1133">Transmembrane helix</keyword>
<feature type="transmembrane region" description="Helical" evidence="7">
    <location>
        <begin position="261"/>
        <end position="280"/>
    </location>
</feature>
<keyword evidence="4" id="KW-0732">Signal</keyword>
<comment type="subcellular location">
    <subcellularLocation>
        <location evidence="1">Secreted</location>
        <location evidence="1">Cell wall</location>
        <topology evidence="1">Peptidoglycan-anchor</topology>
    </subcellularLocation>
</comment>
<evidence type="ECO:0000256" key="5">
    <source>
        <dbReference type="ARBA" id="ARBA00023088"/>
    </source>
</evidence>
<evidence type="ECO:0000313" key="10">
    <source>
        <dbReference type="Proteomes" id="UP000183988"/>
    </source>
</evidence>
<evidence type="ECO:0000256" key="7">
    <source>
        <dbReference type="SAM" id="Phobius"/>
    </source>
</evidence>
<dbReference type="STRING" id="930117.SAMN05216225_103812"/>
<keyword evidence="7" id="KW-0472">Membrane</keyword>
<feature type="domain" description="NEAT" evidence="8">
    <location>
        <begin position="29"/>
        <end position="146"/>
    </location>
</feature>
<evidence type="ECO:0000259" key="8">
    <source>
        <dbReference type="PROSITE" id="PS50978"/>
    </source>
</evidence>
<dbReference type="EMBL" id="FQVW01000038">
    <property type="protein sequence ID" value="SHG51613.1"/>
    <property type="molecule type" value="Genomic_DNA"/>
</dbReference>
<proteinExistence type="predicted"/>
<accession>A0A1M5KHF6</accession>
<gene>
    <name evidence="9" type="ORF">SAMN05216225_103812</name>
</gene>
<feature type="compositionally biased region" description="Acidic residues" evidence="6">
    <location>
        <begin position="202"/>
        <end position="242"/>
    </location>
</feature>
<feature type="compositionally biased region" description="Basic and acidic residues" evidence="6">
    <location>
        <begin position="148"/>
        <end position="196"/>
    </location>
</feature>
<keyword evidence="3" id="KW-0964">Secreted</keyword>
<name>A0A1M5KHF6_9BACI</name>
<dbReference type="InterPro" id="IPR006635">
    <property type="entry name" value="NEAT_dom"/>
</dbReference>
<sequence length="285" mass="31865">MKHRFSFPITLVAMFLAIFVIVQPVSAQIADGTYELDYEMKEAHSENTSIADGYFTKPATLTVQNGVQYIQMTVTGSNYIESLSAPTGPVETLSEDTEKHIRVVKFKVEADLSKPLDMEMRIIVPDLYDMTHTARAVFDLSGVQNKSESIEEKNVNKDTSKTESSKSEEQKNDVVESNKKEEESKQDEQANEDTKSETAASESEDVAAEENADSEEEVEEENAESTEDEIEEDIQVEEETEETTNAANETTDDAEEKSSSLWIVFVVIAVVVIGIVLWILRKKAK</sequence>
<evidence type="ECO:0000256" key="1">
    <source>
        <dbReference type="ARBA" id="ARBA00004168"/>
    </source>
</evidence>
<dbReference type="InterPro" id="IPR050436">
    <property type="entry name" value="IsdA"/>
</dbReference>
<keyword evidence="2" id="KW-0134">Cell wall</keyword>
<dbReference type="Proteomes" id="UP000183988">
    <property type="component" value="Unassembled WGS sequence"/>
</dbReference>
<keyword evidence="5" id="KW-0572">Peptidoglycan-anchor</keyword>
<dbReference type="SUPFAM" id="SSF158911">
    <property type="entry name" value="NEAT domain-like"/>
    <property type="match status" value="1"/>
</dbReference>
<dbReference type="SMART" id="SM00725">
    <property type="entry name" value="NEAT"/>
    <property type="match status" value="1"/>
</dbReference>
<dbReference type="PANTHER" id="PTHR37824">
    <property type="entry name" value="IRON-REGULATED SURFACE DETERMINANT PROTEIN C"/>
    <property type="match status" value="1"/>
</dbReference>
<dbReference type="CDD" id="cd06920">
    <property type="entry name" value="NEAT"/>
    <property type="match status" value="1"/>
</dbReference>
<dbReference type="InterPro" id="IPR037250">
    <property type="entry name" value="NEAT_dom_sf"/>
</dbReference>
<dbReference type="RefSeq" id="WP_072891387.1">
    <property type="nucleotide sequence ID" value="NZ_FQVW01000038.1"/>
</dbReference>
<dbReference type="Gene3D" id="2.60.40.1850">
    <property type="match status" value="1"/>
</dbReference>
<dbReference type="AlphaFoldDB" id="A0A1M5KHF6"/>
<dbReference type="PANTHER" id="PTHR37824:SF1">
    <property type="entry name" value="IRON-REGULATED SURFACE DETERMINANT PROTEIN C"/>
    <property type="match status" value="1"/>
</dbReference>
<dbReference type="OrthoDB" id="2413751at2"/>
<evidence type="ECO:0000256" key="6">
    <source>
        <dbReference type="SAM" id="MobiDB-lite"/>
    </source>
</evidence>
<dbReference type="Pfam" id="PF05031">
    <property type="entry name" value="NEAT"/>
    <property type="match status" value="1"/>
</dbReference>
<keyword evidence="7" id="KW-0812">Transmembrane</keyword>
<evidence type="ECO:0000313" key="9">
    <source>
        <dbReference type="EMBL" id="SHG51613.1"/>
    </source>
</evidence>
<evidence type="ECO:0000256" key="3">
    <source>
        <dbReference type="ARBA" id="ARBA00022525"/>
    </source>
</evidence>
<feature type="region of interest" description="Disordered" evidence="6">
    <location>
        <begin position="145"/>
        <end position="256"/>
    </location>
</feature>
<reference evidence="9" key="1">
    <citation type="submission" date="2016-11" db="EMBL/GenBank/DDBJ databases">
        <authorList>
            <person name="Jaros S."/>
            <person name="Januszkiewicz K."/>
            <person name="Wedrychowicz H."/>
        </authorList>
    </citation>
    <scope>NUCLEOTIDE SEQUENCE [LARGE SCALE GENOMIC DNA]</scope>
    <source>
        <strain evidence="9">IBRC-M 10683</strain>
    </source>
</reference>
<evidence type="ECO:0000256" key="2">
    <source>
        <dbReference type="ARBA" id="ARBA00022512"/>
    </source>
</evidence>
<keyword evidence="10" id="KW-1185">Reference proteome</keyword>
<protein>
    <submittedName>
        <fullName evidence="9">Iron Transport-associated domain-containing protein</fullName>
    </submittedName>
</protein>
<dbReference type="PROSITE" id="PS50978">
    <property type="entry name" value="NEAT"/>
    <property type="match status" value="1"/>
</dbReference>
<evidence type="ECO:0000256" key="4">
    <source>
        <dbReference type="ARBA" id="ARBA00022729"/>
    </source>
</evidence>
<organism evidence="9 10">
    <name type="scientific">Ornithinibacillus halophilus</name>
    <dbReference type="NCBI Taxonomy" id="930117"/>
    <lineage>
        <taxon>Bacteria</taxon>
        <taxon>Bacillati</taxon>
        <taxon>Bacillota</taxon>
        <taxon>Bacilli</taxon>
        <taxon>Bacillales</taxon>
        <taxon>Bacillaceae</taxon>
        <taxon>Ornithinibacillus</taxon>
    </lineage>
</organism>